<evidence type="ECO:0000256" key="2">
    <source>
        <dbReference type="ARBA" id="ARBA00007362"/>
    </source>
</evidence>
<evidence type="ECO:0000256" key="7">
    <source>
        <dbReference type="SAM" id="Phobius"/>
    </source>
</evidence>
<dbReference type="InterPro" id="IPR037185">
    <property type="entry name" value="EmrE-like"/>
</dbReference>
<sequence>MDVQHGTLDSSVLLTSVLQKGSLDRTLPGRDRGGMDLQPTAASRGPAVAAVLGACVSLQVGAACAARLFPAGGTAGTTLLRLALAGLLLLAAARPAVRAWDRRPWGAVALLGLCLAGMNASFYAAIARIPLGPAVTIEFLGPLALAAVLSRRARDLLWVGLALAGVVLLGTAGHAPGAGGLDPVGVALVLVAGAFWAGYIVVTARVGAAVPGLGGLAVATGVAALALVPFGTPGAVAALARPELLPLVLGTAVLASVIPYSLEFVALRRLPTRTFGVLLSLEPAVAALAGWLLLGQPLGALGWVAVAAVVAASAGSTWSARSATAAPEPAGPVPDLPEPGLVLPEPDLVLPEPGLVLPELAPDLPEPAPVLPEPAAVVAAAAGRRDAPQTCAAT</sequence>
<evidence type="ECO:0000256" key="5">
    <source>
        <dbReference type="ARBA" id="ARBA00022989"/>
    </source>
</evidence>
<feature type="transmembrane region" description="Helical" evidence="7">
    <location>
        <begin position="105"/>
        <end position="125"/>
    </location>
</feature>
<proteinExistence type="inferred from homology"/>
<evidence type="ECO:0000259" key="8">
    <source>
        <dbReference type="Pfam" id="PF00892"/>
    </source>
</evidence>
<dbReference type="Pfam" id="PF00892">
    <property type="entry name" value="EamA"/>
    <property type="match status" value="1"/>
</dbReference>
<feature type="transmembrane region" description="Helical" evidence="7">
    <location>
        <begin position="244"/>
        <end position="262"/>
    </location>
</feature>
<gene>
    <name evidence="9" type="ORF">GCM10010124_26810</name>
</gene>
<keyword evidence="3" id="KW-1003">Cell membrane</keyword>
<evidence type="ECO:0000256" key="6">
    <source>
        <dbReference type="ARBA" id="ARBA00023136"/>
    </source>
</evidence>
<comment type="similarity">
    <text evidence="2">Belongs to the EamA transporter family.</text>
</comment>
<feature type="transmembrane region" description="Helical" evidence="7">
    <location>
        <begin position="274"/>
        <end position="294"/>
    </location>
</feature>
<dbReference type="AlphaFoldDB" id="A0A8J3BRC6"/>
<keyword evidence="5 7" id="KW-1133">Transmembrane helix</keyword>
<feature type="transmembrane region" description="Helical" evidence="7">
    <location>
        <begin position="183"/>
        <end position="202"/>
    </location>
</feature>
<feature type="domain" description="EamA" evidence="8">
    <location>
        <begin position="185"/>
        <end position="314"/>
    </location>
</feature>
<evidence type="ECO:0000313" key="9">
    <source>
        <dbReference type="EMBL" id="GGK32681.1"/>
    </source>
</evidence>
<dbReference type="EMBL" id="BMQC01000008">
    <property type="protein sequence ID" value="GGK32681.1"/>
    <property type="molecule type" value="Genomic_DNA"/>
</dbReference>
<dbReference type="InterPro" id="IPR051258">
    <property type="entry name" value="Diverse_Substrate_Transporter"/>
</dbReference>
<feature type="transmembrane region" description="Helical" evidence="7">
    <location>
        <begin position="75"/>
        <end position="93"/>
    </location>
</feature>
<feature type="transmembrane region" description="Helical" evidence="7">
    <location>
        <begin position="156"/>
        <end position="177"/>
    </location>
</feature>
<dbReference type="Proteomes" id="UP000662200">
    <property type="component" value="Unassembled WGS sequence"/>
</dbReference>
<evidence type="ECO:0000256" key="4">
    <source>
        <dbReference type="ARBA" id="ARBA00022692"/>
    </source>
</evidence>
<reference evidence="9" key="1">
    <citation type="journal article" date="2014" name="Int. J. Syst. Evol. Microbiol.">
        <title>Complete genome sequence of Corynebacterium casei LMG S-19264T (=DSM 44701T), isolated from a smear-ripened cheese.</title>
        <authorList>
            <consortium name="US DOE Joint Genome Institute (JGI-PGF)"/>
            <person name="Walter F."/>
            <person name="Albersmeier A."/>
            <person name="Kalinowski J."/>
            <person name="Ruckert C."/>
        </authorList>
    </citation>
    <scope>NUCLEOTIDE SEQUENCE</scope>
    <source>
        <strain evidence="9">JCM 3091</strain>
    </source>
</reference>
<evidence type="ECO:0000256" key="1">
    <source>
        <dbReference type="ARBA" id="ARBA00004651"/>
    </source>
</evidence>
<dbReference type="SUPFAM" id="SSF103481">
    <property type="entry name" value="Multidrug resistance efflux transporter EmrE"/>
    <property type="match status" value="2"/>
</dbReference>
<feature type="transmembrane region" description="Helical" evidence="7">
    <location>
        <begin position="300"/>
        <end position="320"/>
    </location>
</feature>
<keyword evidence="6 7" id="KW-0472">Membrane</keyword>
<feature type="transmembrane region" description="Helical" evidence="7">
    <location>
        <begin position="209"/>
        <end position="232"/>
    </location>
</feature>
<evidence type="ECO:0000256" key="3">
    <source>
        <dbReference type="ARBA" id="ARBA00022475"/>
    </source>
</evidence>
<accession>A0A8J3BRC6</accession>
<dbReference type="PANTHER" id="PTHR42920">
    <property type="entry name" value="OS03G0707200 PROTEIN-RELATED"/>
    <property type="match status" value="1"/>
</dbReference>
<feature type="transmembrane region" description="Helical" evidence="7">
    <location>
        <begin position="131"/>
        <end position="149"/>
    </location>
</feature>
<dbReference type="GO" id="GO:0005886">
    <property type="term" value="C:plasma membrane"/>
    <property type="evidence" value="ECO:0007669"/>
    <property type="project" value="UniProtKB-SubCell"/>
</dbReference>
<dbReference type="InterPro" id="IPR000620">
    <property type="entry name" value="EamA_dom"/>
</dbReference>
<comment type="subcellular location">
    <subcellularLocation>
        <location evidence="1">Cell membrane</location>
        <topology evidence="1">Multi-pass membrane protein</topology>
    </subcellularLocation>
</comment>
<dbReference type="PANTHER" id="PTHR42920:SF5">
    <property type="entry name" value="EAMA DOMAIN-CONTAINING PROTEIN"/>
    <property type="match status" value="1"/>
</dbReference>
<keyword evidence="10" id="KW-1185">Reference proteome</keyword>
<organism evidence="9 10">
    <name type="scientific">Pilimelia terevasa</name>
    <dbReference type="NCBI Taxonomy" id="53372"/>
    <lineage>
        <taxon>Bacteria</taxon>
        <taxon>Bacillati</taxon>
        <taxon>Actinomycetota</taxon>
        <taxon>Actinomycetes</taxon>
        <taxon>Micromonosporales</taxon>
        <taxon>Micromonosporaceae</taxon>
        <taxon>Pilimelia</taxon>
    </lineage>
</organism>
<protein>
    <recommendedName>
        <fullName evidence="8">EamA domain-containing protein</fullName>
    </recommendedName>
</protein>
<reference evidence="9" key="2">
    <citation type="submission" date="2020-09" db="EMBL/GenBank/DDBJ databases">
        <authorList>
            <person name="Sun Q."/>
            <person name="Ohkuma M."/>
        </authorList>
    </citation>
    <scope>NUCLEOTIDE SEQUENCE</scope>
    <source>
        <strain evidence="9">JCM 3091</strain>
    </source>
</reference>
<name>A0A8J3BRC6_9ACTN</name>
<evidence type="ECO:0000313" key="10">
    <source>
        <dbReference type="Proteomes" id="UP000662200"/>
    </source>
</evidence>
<keyword evidence="4 7" id="KW-0812">Transmembrane</keyword>
<comment type="caution">
    <text evidence="9">The sequence shown here is derived from an EMBL/GenBank/DDBJ whole genome shotgun (WGS) entry which is preliminary data.</text>
</comment>